<evidence type="ECO:0000313" key="6">
    <source>
        <dbReference type="Proteomes" id="UP000886796"/>
    </source>
</evidence>
<comment type="similarity">
    <text evidence="2">Belongs to the ROK (NagC/XylR) family.</text>
</comment>
<sequence length="429" mass="47753">MEILGIVQQNPRILLHNLHNRKGDEPIVRTGLGKSHVKRNNQLQILLQLRDNGPMSRVDLARRLNLTKAAISLLVGDLLERGYLTELGQCIEEEVKPGKRKIALDINADYGCTIGCVIDMAYIHAGAANIKGDVVYQQPSMPMRCTTKKEIFSELLEAILETAEALPQKHILGVGIGVNDDLSVILGKNRSWKWELENFLAQHCPYPVIIESSTRALAMAQFDYKKDSYWENLLFVEVSDALNMAFLMDGEPYLGSHSRAGDLKHCVVDPAGPLCSCGRRGCANALVSVRYVLNNIRTILSREKFPVLYDLVNGDPKQLNYDALVLAAHLGDPGATEIFTKADNLFFDCCVNLIYIFDPDVCYIHGLSIFAQESIDEYNHKLAKLLGKQSCTVFKLSGYGQQQSFLGGCAIAGRKFFYQAVSQLPEEND</sequence>
<dbReference type="InterPro" id="IPR036388">
    <property type="entry name" value="WH-like_DNA-bd_sf"/>
</dbReference>
<dbReference type="InterPro" id="IPR000835">
    <property type="entry name" value="HTH_MarR-typ"/>
</dbReference>
<dbReference type="EMBL" id="DVFK01000065">
    <property type="protein sequence ID" value="HIQ67765.1"/>
    <property type="molecule type" value="Genomic_DNA"/>
</dbReference>
<dbReference type="InterPro" id="IPR000600">
    <property type="entry name" value="ROK"/>
</dbReference>
<dbReference type="Pfam" id="PF12802">
    <property type="entry name" value="MarR_2"/>
    <property type="match status" value="1"/>
</dbReference>
<dbReference type="Pfam" id="PF00480">
    <property type="entry name" value="ROK"/>
    <property type="match status" value="1"/>
</dbReference>
<keyword evidence="3" id="KW-0859">Xylose metabolism</keyword>
<keyword evidence="3" id="KW-0119">Carbohydrate metabolism</keyword>
<dbReference type="AlphaFoldDB" id="A0A9D0Z2I1"/>
<comment type="function">
    <text evidence="1">Transcriptional repressor of xylose-utilizing enzymes.</text>
</comment>
<evidence type="ECO:0000259" key="4">
    <source>
        <dbReference type="Pfam" id="PF12802"/>
    </source>
</evidence>
<dbReference type="PANTHER" id="PTHR18964:SF149">
    <property type="entry name" value="BIFUNCTIONAL UDP-N-ACETYLGLUCOSAMINE 2-EPIMERASE_N-ACETYLMANNOSAMINE KINASE"/>
    <property type="match status" value="1"/>
</dbReference>
<dbReference type="SUPFAM" id="SSF46785">
    <property type="entry name" value="Winged helix' DNA-binding domain"/>
    <property type="match status" value="1"/>
</dbReference>
<protein>
    <submittedName>
        <fullName evidence="5">ROK family transcriptional regulator</fullName>
    </submittedName>
</protein>
<evidence type="ECO:0000256" key="1">
    <source>
        <dbReference type="ARBA" id="ARBA00002486"/>
    </source>
</evidence>
<dbReference type="GO" id="GO:0003700">
    <property type="term" value="F:DNA-binding transcription factor activity"/>
    <property type="evidence" value="ECO:0007669"/>
    <property type="project" value="InterPro"/>
</dbReference>
<dbReference type="InterPro" id="IPR043129">
    <property type="entry name" value="ATPase_NBD"/>
</dbReference>
<reference evidence="5" key="2">
    <citation type="journal article" date="2021" name="PeerJ">
        <title>Extensive microbial diversity within the chicken gut microbiome revealed by metagenomics and culture.</title>
        <authorList>
            <person name="Gilroy R."/>
            <person name="Ravi A."/>
            <person name="Getino M."/>
            <person name="Pursley I."/>
            <person name="Horton D.L."/>
            <person name="Alikhan N.F."/>
            <person name="Baker D."/>
            <person name="Gharbi K."/>
            <person name="Hall N."/>
            <person name="Watson M."/>
            <person name="Adriaenssens E.M."/>
            <person name="Foster-Nyarko E."/>
            <person name="Jarju S."/>
            <person name="Secka A."/>
            <person name="Antonio M."/>
            <person name="Oren A."/>
            <person name="Chaudhuri R.R."/>
            <person name="La Ragione R."/>
            <person name="Hildebrand F."/>
            <person name="Pallen M.J."/>
        </authorList>
    </citation>
    <scope>NUCLEOTIDE SEQUENCE</scope>
    <source>
        <strain evidence="5">13361</strain>
    </source>
</reference>
<comment type="caution">
    <text evidence="5">The sequence shown here is derived from an EMBL/GenBank/DDBJ whole genome shotgun (WGS) entry which is preliminary data.</text>
</comment>
<dbReference type="Gene3D" id="1.10.10.10">
    <property type="entry name" value="Winged helix-like DNA-binding domain superfamily/Winged helix DNA-binding domain"/>
    <property type="match status" value="1"/>
</dbReference>
<proteinExistence type="inferred from homology"/>
<dbReference type="Proteomes" id="UP000886796">
    <property type="component" value="Unassembled WGS sequence"/>
</dbReference>
<evidence type="ECO:0000313" key="5">
    <source>
        <dbReference type="EMBL" id="HIQ67765.1"/>
    </source>
</evidence>
<accession>A0A9D0Z2I1</accession>
<dbReference type="SUPFAM" id="SSF53067">
    <property type="entry name" value="Actin-like ATPase domain"/>
    <property type="match status" value="1"/>
</dbReference>
<reference evidence="5" key="1">
    <citation type="submission" date="2020-10" db="EMBL/GenBank/DDBJ databases">
        <authorList>
            <person name="Gilroy R."/>
        </authorList>
    </citation>
    <scope>NUCLEOTIDE SEQUENCE</scope>
    <source>
        <strain evidence="5">13361</strain>
    </source>
</reference>
<name>A0A9D0Z2I1_9FIRM</name>
<dbReference type="GO" id="GO:0042732">
    <property type="term" value="P:D-xylose metabolic process"/>
    <property type="evidence" value="ECO:0007669"/>
    <property type="project" value="UniProtKB-KW"/>
</dbReference>
<dbReference type="Gene3D" id="3.30.420.40">
    <property type="match status" value="2"/>
</dbReference>
<evidence type="ECO:0000256" key="2">
    <source>
        <dbReference type="ARBA" id="ARBA00006479"/>
    </source>
</evidence>
<feature type="domain" description="HTH marR-type" evidence="4">
    <location>
        <begin position="41"/>
        <end position="85"/>
    </location>
</feature>
<dbReference type="InterPro" id="IPR036390">
    <property type="entry name" value="WH_DNA-bd_sf"/>
</dbReference>
<gene>
    <name evidence="5" type="ORF">IAB74_04550</name>
</gene>
<dbReference type="PANTHER" id="PTHR18964">
    <property type="entry name" value="ROK (REPRESSOR, ORF, KINASE) FAMILY"/>
    <property type="match status" value="1"/>
</dbReference>
<evidence type="ECO:0000256" key="3">
    <source>
        <dbReference type="ARBA" id="ARBA00022629"/>
    </source>
</evidence>
<organism evidence="5 6">
    <name type="scientific">Candidatus Faecousia excrementigallinarum</name>
    <dbReference type="NCBI Taxonomy" id="2840806"/>
    <lineage>
        <taxon>Bacteria</taxon>
        <taxon>Bacillati</taxon>
        <taxon>Bacillota</taxon>
        <taxon>Clostridia</taxon>
        <taxon>Eubacteriales</taxon>
        <taxon>Oscillospiraceae</taxon>
        <taxon>Faecousia</taxon>
    </lineage>
</organism>